<dbReference type="Gene3D" id="3.40.190.10">
    <property type="entry name" value="Periplasmic binding protein-like II"/>
    <property type="match status" value="2"/>
</dbReference>
<evidence type="ECO:0000259" key="13">
    <source>
        <dbReference type="Pfam" id="PF09084"/>
    </source>
</evidence>
<evidence type="ECO:0000256" key="7">
    <source>
        <dbReference type="ARBA" id="ARBA00022898"/>
    </source>
</evidence>
<gene>
    <name evidence="14" type="ORF">EYC82_13995</name>
</gene>
<dbReference type="PANTHER" id="PTHR31528:SF1">
    <property type="entry name" value="4-AMINO-5-HYDROXYMETHYL-2-METHYLPYRIMIDINE PHOSPHATE SYNTHASE THI11-RELATED"/>
    <property type="match status" value="1"/>
</dbReference>
<dbReference type="InterPro" id="IPR015168">
    <property type="entry name" value="SsuA/THI5"/>
</dbReference>
<comment type="catalytic activity">
    <reaction evidence="11">
        <text>N(6)-(pyridoxal phosphate)-L-lysyl-[4-amino-5-hydroxymethyl-2-methylpyrimidine phosphate synthase] + L-histidyl-[4-amino-5-hydroxymethyl-2-methylpyrimidine phosphate synthase] + 2 Fe(3+) + 4 H2O = L-lysyl-[4-amino-5-hydroxymethyl-2-methylpyrimidine phosphate synthase] + (2S)-2-amino-5-hydroxy-4-oxopentanoyl-[4-amino-5-hydroxymethyl-2-methylpyrimidine phosphate synthase] + 4-amino-2-methyl-5-(phosphooxymethyl)pyrimidine + 3-oxopropanoate + 2 Fe(2+) + 2 H(+)</text>
        <dbReference type="Rhea" id="RHEA:65756"/>
        <dbReference type="Rhea" id="RHEA-COMP:16892"/>
        <dbReference type="Rhea" id="RHEA-COMP:16893"/>
        <dbReference type="Rhea" id="RHEA-COMP:16894"/>
        <dbReference type="Rhea" id="RHEA-COMP:16895"/>
        <dbReference type="ChEBI" id="CHEBI:15377"/>
        <dbReference type="ChEBI" id="CHEBI:15378"/>
        <dbReference type="ChEBI" id="CHEBI:29033"/>
        <dbReference type="ChEBI" id="CHEBI:29034"/>
        <dbReference type="ChEBI" id="CHEBI:29969"/>
        <dbReference type="ChEBI" id="CHEBI:29979"/>
        <dbReference type="ChEBI" id="CHEBI:33190"/>
        <dbReference type="ChEBI" id="CHEBI:58354"/>
        <dbReference type="ChEBI" id="CHEBI:143915"/>
        <dbReference type="ChEBI" id="CHEBI:157692"/>
    </reaction>
    <physiologicalReaction direction="left-to-right" evidence="11">
        <dbReference type="Rhea" id="RHEA:65757"/>
    </physiologicalReaction>
</comment>
<evidence type="ECO:0000256" key="8">
    <source>
        <dbReference type="ARBA" id="ARBA00022977"/>
    </source>
</evidence>
<comment type="pathway">
    <text evidence="2">Cofactor biosynthesis; thiamine diphosphate biosynthesis.</text>
</comment>
<keyword evidence="12" id="KW-0732">Signal</keyword>
<evidence type="ECO:0000256" key="9">
    <source>
        <dbReference type="ARBA" id="ARBA00023004"/>
    </source>
</evidence>
<keyword evidence="5" id="KW-0808">Transferase</keyword>
<comment type="caution">
    <text evidence="14">The sequence shown here is derived from an EMBL/GenBank/DDBJ whole genome shotgun (WGS) entry which is preliminary data.</text>
</comment>
<sequence>MRLMSIVSLLVLSILASASASAKPLVLALNWKPEPQFGGFYAAQEAGYFRENKLDVEIIEGGSGTPTIQMLLAGRVDYAIVSGDEVVIAHARGGDIVALFATYQVNPQGIMTHASRGFESIEDVVHGDGVLLWQSGLPYSQFFRMKYAPLKVTTAPYLGGIGNFRNDTKLSQQCFVTSEPLEAKAVGLKVKTFLVAESGYNPYTTVLVTRRARLAQSPDEVKRMVGAVRAGWKDYLSDAAPTNRVMGDLNKAMSAETFSASAAAQYSLIQTTAETELGSMTLERWQTLADQLLAIDVIREPVKVETLFANF</sequence>
<comment type="similarity">
    <text evidence="3">Belongs to the NMT1/THI5 family.</text>
</comment>
<protein>
    <recommendedName>
        <fullName evidence="10">Thiamine pyrimidine synthase</fullName>
    </recommendedName>
</protein>
<feature type="domain" description="SsuA/THI5-like" evidence="13">
    <location>
        <begin position="175"/>
        <end position="237"/>
    </location>
</feature>
<keyword evidence="6" id="KW-0479">Metal-binding</keyword>
<evidence type="ECO:0000256" key="5">
    <source>
        <dbReference type="ARBA" id="ARBA00022679"/>
    </source>
</evidence>
<reference evidence="14" key="1">
    <citation type="submission" date="2019-02" db="EMBL/GenBank/DDBJ databases">
        <authorList>
            <person name="Li S.-H."/>
        </authorList>
    </citation>
    <scope>NUCLEOTIDE SEQUENCE</scope>
    <source>
        <strain evidence="14">IMCC11814</strain>
    </source>
</reference>
<keyword evidence="9" id="KW-0408">Iron</keyword>
<dbReference type="EMBL" id="SHNO01000001">
    <property type="protein sequence ID" value="MCX2978474.1"/>
    <property type="molecule type" value="Genomic_DNA"/>
</dbReference>
<evidence type="ECO:0000256" key="4">
    <source>
        <dbReference type="ARBA" id="ARBA00011738"/>
    </source>
</evidence>
<dbReference type="Proteomes" id="UP001143304">
    <property type="component" value="Unassembled WGS sequence"/>
</dbReference>
<evidence type="ECO:0000313" key="15">
    <source>
        <dbReference type="Proteomes" id="UP001143304"/>
    </source>
</evidence>
<name>A0ABT3T877_9GAMM</name>
<feature type="chain" id="PRO_5045249505" description="Thiamine pyrimidine synthase" evidence="12">
    <location>
        <begin position="23"/>
        <end position="311"/>
    </location>
</feature>
<evidence type="ECO:0000313" key="14">
    <source>
        <dbReference type="EMBL" id="MCX2978474.1"/>
    </source>
</evidence>
<dbReference type="InterPro" id="IPR027939">
    <property type="entry name" value="NMT1/THI5"/>
</dbReference>
<accession>A0ABT3T877</accession>
<comment type="subunit">
    <text evidence="4">Homodimer.</text>
</comment>
<evidence type="ECO:0000256" key="3">
    <source>
        <dbReference type="ARBA" id="ARBA00009406"/>
    </source>
</evidence>
<dbReference type="PANTHER" id="PTHR31528">
    <property type="entry name" value="4-AMINO-5-HYDROXYMETHYL-2-METHYLPYRIMIDINE PHOSPHATE SYNTHASE THI11-RELATED"/>
    <property type="match status" value="1"/>
</dbReference>
<keyword evidence="7" id="KW-0663">Pyridoxal phosphate</keyword>
<evidence type="ECO:0000256" key="2">
    <source>
        <dbReference type="ARBA" id="ARBA00004948"/>
    </source>
</evidence>
<evidence type="ECO:0000256" key="11">
    <source>
        <dbReference type="ARBA" id="ARBA00048179"/>
    </source>
</evidence>
<evidence type="ECO:0000256" key="10">
    <source>
        <dbReference type="ARBA" id="ARBA00033171"/>
    </source>
</evidence>
<evidence type="ECO:0000256" key="12">
    <source>
        <dbReference type="SAM" id="SignalP"/>
    </source>
</evidence>
<feature type="domain" description="SsuA/THI5-like" evidence="13">
    <location>
        <begin position="35"/>
        <end position="124"/>
    </location>
</feature>
<evidence type="ECO:0000256" key="6">
    <source>
        <dbReference type="ARBA" id="ARBA00022723"/>
    </source>
</evidence>
<evidence type="ECO:0000256" key="1">
    <source>
        <dbReference type="ARBA" id="ARBA00003469"/>
    </source>
</evidence>
<keyword evidence="8" id="KW-0784">Thiamine biosynthesis</keyword>
<keyword evidence="15" id="KW-1185">Reference proteome</keyword>
<organism evidence="14 15">
    <name type="scientific">Candidatus Marimicrobium litorale</name>
    <dbReference type="NCBI Taxonomy" id="2518991"/>
    <lineage>
        <taxon>Bacteria</taxon>
        <taxon>Pseudomonadati</taxon>
        <taxon>Pseudomonadota</taxon>
        <taxon>Gammaproteobacteria</taxon>
        <taxon>Cellvibrionales</taxon>
        <taxon>Halieaceae</taxon>
        <taxon>Marimicrobium</taxon>
    </lineage>
</organism>
<comment type="function">
    <text evidence="1">Responsible for the formation of the pyrimidine heterocycle in the thiamine biosynthesis pathway. Catalyzes the formation of hydroxymethylpyrimidine phosphate (HMP-P) from histidine and pyridoxal phosphate (PLP). The protein uses PLP and the active site histidine to form HMP-P, generating an inactive enzyme. The enzyme can only undergo a single turnover, which suggests it is a suicide enzyme.</text>
</comment>
<proteinExistence type="inferred from homology"/>
<feature type="signal peptide" evidence="12">
    <location>
        <begin position="1"/>
        <end position="22"/>
    </location>
</feature>
<dbReference type="SUPFAM" id="SSF53850">
    <property type="entry name" value="Periplasmic binding protein-like II"/>
    <property type="match status" value="1"/>
</dbReference>
<dbReference type="RefSeq" id="WP_279250170.1">
    <property type="nucleotide sequence ID" value="NZ_SHNO01000001.1"/>
</dbReference>
<dbReference type="Pfam" id="PF09084">
    <property type="entry name" value="NMT1"/>
    <property type="match status" value="2"/>
</dbReference>